<organism evidence="2 3">
    <name type="scientific">Tengunoibacter tsumagoiensis</name>
    <dbReference type="NCBI Taxonomy" id="2014871"/>
    <lineage>
        <taxon>Bacteria</taxon>
        <taxon>Bacillati</taxon>
        <taxon>Chloroflexota</taxon>
        <taxon>Ktedonobacteria</taxon>
        <taxon>Ktedonobacterales</taxon>
        <taxon>Dictyobacteraceae</taxon>
        <taxon>Tengunoibacter</taxon>
    </lineage>
</organism>
<proteinExistence type="predicted"/>
<dbReference type="AlphaFoldDB" id="A0A402A3M4"/>
<reference evidence="3" key="1">
    <citation type="submission" date="2018-12" db="EMBL/GenBank/DDBJ databases">
        <title>Tengunoibacter tsumagoiensis gen. nov., sp. nov., Dictyobacter kobayashii sp. nov., D. alpinus sp. nov., and D. joshuensis sp. nov. and description of Dictyobacteraceae fam. nov. within the order Ktedonobacterales isolated from Tengu-no-mugimeshi.</title>
        <authorList>
            <person name="Wang C.M."/>
            <person name="Zheng Y."/>
            <person name="Sakai Y."/>
            <person name="Toyoda A."/>
            <person name="Minakuchi Y."/>
            <person name="Abe K."/>
            <person name="Yokota A."/>
            <person name="Yabe S."/>
        </authorList>
    </citation>
    <scope>NUCLEOTIDE SEQUENCE [LARGE SCALE GENOMIC DNA]</scope>
    <source>
        <strain evidence="3">Uno3</strain>
    </source>
</reference>
<sequence length="227" mass="25337">MTQEQNSTAYLVIQKGSLVGKRIELWKECTTIGRSRDSDIFLEDISVHRKQARILLTHAGYLLHDDHGSNDSFVNGHSITEQVLNSGDQILFGNTQMTFYANEGTRPFQLASSRGKELHIGKTLDPQATVIARLHLANPSSSVQSIELLPQMTIGRSRECDIFLEDVTVSRHHATIAEIYHGSFEIIDNRSATGTFINGKPIKRAQLQEGDVVQIGVNEFTFRSSRS</sequence>
<dbReference type="SMART" id="SM00240">
    <property type="entry name" value="FHA"/>
    <property type="match status" value="2"/>
</dbReference>
<feature type="domain" description="FHA" evidence="1">
    <location>
        <begin position="152"/>
        <end position="202"/>
    </location>
</feature>
<evidence type="ECO:0000313" key="3">
    <source>
        <dbReference type="Proteomes" id="UP000287352"/>
    </source>
</evidence>
<dbReference type="InterPro" id="IPR008984">
    <property type="entry name" value="SMAD_FHA_dom_sf"/>
</dbReference>
<gene>
    <name evidence="2" type="ORF">KTT_36090</name>
</gene>
<dbReference type="InterPro" id="IPR000253">
    <property type="entry name" value="FHA_dom"/>
</dbReference>
<dbReference type="OrthoDB" id="9816434at2"/>
<dbReference type="Pfam" id="PF00498">
    <property type="entry name" value="FHA"/>
    <property type="match status" value="2"/>
</dbReference>
<dbReference type="SUPFAM" id="SSF49879">
    <property type="entry name" value="SMAD/FHA domain"/>
    <property type="match status" value="2"/>
</dbReference>
<evidence type="ECO:0000259" key="1">
    <source>
        <dbReference type="PROSITE" id="PS50006"/>
    </source>
</evidence>
<dbReference type="Gene3D" id="2.60.200.20">
    <property type="match status" value="2"/>
</dbReference>
<dbReference type="InterPro" id="IPR050923">
    <property type="entry name" value="Cell_Proc_Reg/RNA_Proc"/>
</dbReference>
<accession>A0A402A3M4</accession>
<protein>
    <recommendedName>
        <fullName evidence="1">FHA domain-containing protein</fullName>
    </recommendedName>
</protein>
<dbReference type="PANTHER" id="PTHR23308">
    <property type="entry name" value="NUCLEAR INHIBITOR OF PROTEIN PHOSPHATASE-1"/>
    <property type="match status" value="1"/>
</dbReference>
<comment type="caution">
    <text evidence="2">The sequence shown here is derived from an EMBL/GenBank/DDBJ whole genome shotgun (WGS) entry which is preliminary data.</text>
</comment>
<dbReference type="CDD" id="cd00060">
    <property type="entry name" value="FHA"/>
    <property type="match status" value="1"/>
</dbReference>
<keyword evidence="3" id="KW-1185">Reference proteome</keyword>
<dbReference type="Proteomes" id="UP000287352">
    <property type="component" value="Unassembled WGS sequence"/>
</dbReference>
<feature type="domain" description="FHA" evidence="1">
    <location>
        <begin position="30"/>
        <end position="79"/>
    </location>
</feature>
<evidence type="ECO:0000313" key="2">
    <source>
        <dbReference type="EMBL" id="GCE13750.1"/>
    </source>
</evidence>
<dbReference type="PROSITE" id="PS50006">
    <property type="entry name" value="FHA_DOMAIN"/>
    <property type="match status" value="2"/>
</dbReference>
<name>A0A402A3M4_9CHLR</name>
<dbReference type="RefSeq" id="WP_126581251.1">
    <property type="nucleotide sequence ID" value="NZ_BIFR01000001.1"/>
</dbReference>
<dbReference type="EMBL" id="BIFR01000001">
    <property type="protein sequence ID" value="GCE13750.1"/>
    <property type="molecule type" value="Genomic_DNA"/>
</dbReference>